<reference evidence="1 2" key="1">
    <citation type="submission" date="2020-08" db="EMBL/GenBank/DDBJ databases">
        <title>Putative novel bacterial strains isolated from necrotic wheat leaf tissues caused by Xanthomonas translucens.</title>
        <authorList>
            <person name="Tambong J.T."/>
        </authorList>
    </citation>
    <scope>NUCLEOTIDE SEQUENCE [LARGE SCALE GENOMIC DNA]</scope>
    <source>
        <strain evidence="2">DOAB 1063</strain>
    </source>
</reference>
<evidence type="ECO:0000313" key="1">
    <source>
        <dbReference type="EMBL" id="MBC3943565.1"/>
    </source>
</evidence>
<name>A0ABR7AT03_9SPHN</name>
<keyword evidence="2" id="KW-1185">Reference proteome</keyword>
<evidence type="ECO:0000313" key="2">
    <source>
        <dbReference type="Proteomes" id="UP000597613"/>
    </source>
</evidence>
<accession>A0ABR7AT03</accession>
<comment type="caution">
    <text evidence="1">The sequence shown here is derived from an EMBL/GenBank/DDBJ whole genome shotgun (WGS) entry which is preliminary data.</text>
</comment>
<sequence length="50" mass="5862">MDMLPPPSVIERRMDDQSVLAHRARNADVARMHEDLARFYREQLIAVLRA</sequence>
<dbReference type="RefSeq" id="WP_187505140.1">
    <property type="nucleotide sequence ID" value="NZ_CP162536.1"/>
</dbReference>
<dbReference type="Proteomes" id="UP000597613">
    <property type="component" value="Unassembled WGS sequence"/>
</dbReference>
<protein>
    <submittedName>
        <fullName evidence="1">Uncharacterized protein</fullName>
    </submittedName>
</protein>
<organism evidence="1 2">
    <name type="scientific">Sphingomonas albertensis</name>
    <dbReference type="NCBI Taxonomy" id="2762591"/>
    <lineage>
        <taxon>Bacteria</taxon>
        <taxon>Pseudomonadati</taxon>
        <taxon>Pseudomonadota</taxon>
        <taxon>Alphaproteobacteria</taxon>
        <taxon>Sphingomonadales</taxon>
        <taxon>Sphingomonadaceae</taxon>
        <taxon>Sphingomonas</taxon>
    </lineage>
</organism>
<gene>
    <name evidence="1" type="ORF">H8S47_17940</name>
</gene>
<dbReference type="EMBL" id="JACONT010000061">
    <property type="protein sequence ID" value="MBC3943565.1"/>
    <property type="molecule type" value="Genomic_DNA"/>
</dbReference>
<proteinExistence type="predicted"/>